<dbReference type="GO" id="GO:0035435">
    <property type="term" value="P:phosphate ion transmembrane transport"/>
    <property type="evidence" value="ECO:0007669"/>
    <property type="project" value="InterPro"/>
</dbReference>
<comment type="function">
    <text evidence="1 7">Part of the ABC transporter complex PstSACB involved in phosphate import.</text>
</comment>
<dbReference type="Gene3D" id="3.40.190.10">
    <property type="entry name" value="Periplasmic binding protein-like II"/>
    <property type="match status" value="2"/>
</dbReference>
<dbReference type="KEGG" id="pmai:CF386_05935"/>
<evidence type="ECO:0000256" key="3">
    <source>
        <dbReference type="ARBA" id="ARBA00011529"/>
    </source>
</evidence>
<dbReference type="Pfam" id="PF12849">
    <property type="entry name" value="PBP_like_2"/>
    <property type="match status" value="1"/>
</dbReference>
<evidence type="ECO:0000256" key="7">
    <source>
        <dbReference type="PIRNR" id="PIRNR002756"/>
    </source>
</evidence>
<dbReference type="NCBIfam" id="TIGR00975">
    <property type="entry name" value="3a0107s03"/>
    <property type="match status" value="1"/>
</dbReference>
<evidence type="ECO:0000313" key="11">
    <source>
        <dbReference type="EMBL" id="ASK78577.1"/>
    </source>
</evidence>
<feature type="binding site" evidence="8">
    <location>
        <position position="82"/>
    </location>
    <ligand>
        <name>phosphate</name>
        <dbReference type="ChEBI" id="CHEBI:43474"/>
    </ligand>
</feature>
<dbReference type="PANTHER" id="PTHR42996:SF1">
    <property type="entry name" value="PHOSPHATE-BINDING PROTEIN PSTS"/>
    <property type="match status" value="1"/>
</dbReference>
<protein>
    <recommendedName>
        <fullName evidence="4 7">Phosphate-binding protein PstS</fullName>
    </recommendedName>
</protein>
<gene>
    <name evidence="11" type="primary">pstS</name>
    <name evidence="11" type="ORF">CF386_05935</name>
</gene>
<keyword evidence="6 7" id="KW-0592">Phosphate transport</keyword>
<sequence length="345" mass="36898">MKTKLSLLVPVIAGICVSSSAFAASTISGAGSSAIAPALYKWAEAYNKATGNKVNYAAIGSGGGLRQITAGDSGTVDFACSDEPKPLKWLNDHKLVQFPMVMGGIVAIFNIPGVETGKLVLDGPTLSAIFQGDIKKWNDPKIAKLNKGVKLPDLAITVVHRSDGSGTTYNFTNYLSKVSNWKPGVDSAIQWPTGLGGKGNAGVAQYVKTLPGSIGYVEYAYALQNKLTVTSMKNKDGKVVTPKFETFSAAASNANWEDAAKKGYDMILTDQPGAQSWPMAMSTFCLVHYKDENGKKVSANSKATDALNFFKWSYKNGQELAKQLDYIPIPDAVYGKIETSWPVTK</sequence>
<dbReference type="InterPro" id="IPR005673">
    <property type="entry name" value="ABC_phos-bd_PstS"/>
</dbReference>
<keyword evidence="5 7" id="KW-0813">Transport</keyword>
<dbReference type="CDD" id="cd13565">
    <property type="entry name" value="PBP2_PstS"/>
    <property type="match status" value="1"/>
</dbReference>
<dbReference type="SUPFAM" id="SSF53850">
    <property type="entry name" value="Periplasmic binding protein-like II"/>
    <property type="match status" value="1"/>
</dbReference>
<evidence type="ECO:0000256" key="8">
    <source>
        <dbReference type="PIRSR" id="PIRSR002756-1"/>
    </source>
</evidence>
<dbReference type="Proteomes" id="UP000242175">
    <property type="component" value="Chromosome large"/>
</dbReference>
<dbReference type="InterPro" id="IPR024370">
    <property type="entry name" value="PBP_domain"/>
</dbReference>
<evidence type="ECO:0000256" key="5">
    <source>
        <dbReference type="ARBA" id="ARBA00022448"/>
    </source>
</evidence>
<keyword evidence="9" id="KW-0732">Signal</keyword>
<evidence type="ECO:0000256" key="4">
    <source>
        <dbReference type="ARBA" id="ARBA00021889"/>
    </source>
</evidence>
<feature type="domain" description="PBP" evidence="10">
    <location>
        <begin position="18"/>
        <end position="249"/>
    </location>
</feature>
<dbReference type="AlphaFoldDB" id="A0A220VDZ7"/>
<comment type="similarity">
    <text evidence="2 7">Belongs to the PstS family.</text>
</comment>
<evidence type="ECO:0000256" key="1">
    <source>
        <dbReference type="ARBA" id="ARBA00002841"/>
    </source>
</evidence>
<keyword evidence="12" id="KW-1185">Reference proteome</keyword>
<evidence type="ECO:0000259" key="10">
    <source>
        <dbReference type="Pfam" id="PF12849"/>
    </source>
</evidence>
<organism evidence="11 12">
    <name type="scientific">Paraphotobacterium marinum</name>
    <dbReference type="NCBI Taxonomy" id="1755811"/>
    <lineage>
        <taxon>Bacteria</taxon>
        <taxon>Pseudomonadati</taxon>
        <taxon>Pseudomonadota</taxon>
        <taxon>Gammaproteobacteria</taxon>
        <taxon>Vibrionales</taxon>
        <taxon>Vibrionaceae</taxon>
        <taxon>Paraphotobacterium</taxon>
    </lineage>
</organism>
<dbReference type="OrthoDB" id="9801510at2"/>
<feature type="signal peptide" evidence="9">
    <location>
        <begin position="1"/>
        <end position="23"/>
    </location>
</feature>
<dbReference type="GO" id="GO:0042301">
    <property type="term" value="F:phosphate ion binding"/>
    <property type="evidence" value="ECO:0007669"/>
    <property type="project" value="InterPro"/>
</dbReference>
<dbReference type="PIRSF" id="PIRSF002756">
    <property type="entry name" value="PstS"/>
    <property type="match status" value="1"/>
</dbReference>
<accession>A0A220VDZ7</accession>
<dbReference type="GO" id="GO:0043190">
    <property type="term" value="C:ATP-binding cassette (ABC) transporter complex"/>
    <property type="evidence" value="ECO:0007669"/>
    <property type="project" value="InterPro"/>
</dbReference>
<comment type="subunit">
    <text evidence="3 7">The complex is composed of two ATP-binding proteins (PstB), two transmembrane proteins (PstC and PstA) and a solute-binding protein (PstS).</text>
</comment>
<feature type="binding site" evidence="8">
    <location>
        <begin position="32"/>
        <end position="34"/>
    </location>
    <ligand>
        <name>phosphate</name>
        <dbReference type="ChEBI" id="CHEBI:43474"/>
    </ligand>
</feature>
<feature type="chain" id="PRO_5012284687" description="Phosphate-binding protein PstS" evidence="9">
    <location>
        <begin position="24"/>
        <end position="345"/>
    </location>
</feature>
<name>A0A220VDZ7_9GAMM</name>
<dbReference type="PANTHER" id="PTHR42996">
    <property type="entry name" value="PHOSPHATE-BINDING PROTEIN PSTS"/>
    <property type="match status" value="1"/>
</dbReference>
<evidence type="ECO:0000313" key="12">
    <source>
        <dbReference type="Proteomes" id="UP000242175"/>
    </source>
</evidence>
<proteinExistence type="inferred from homology"/>
<dbReference type="EMBL" id="CP022355">
    <property type="protein sequence ID" value="ASK78577.1"/>
    <property type="molecule type" value="Genomic_DNA"/>
</dbReference>
<feature type="binding site" evidence="8">
    <location>
        <position position="61"/>
    </location>
    <ligand>
        <name>phosphate</name>
        <dbReference type="ChEBI" id="CHEBI:43474"/>
    </ligand>
</feature>
<evidence type="ECO:0000256" key="6">
    <source>
        <dbReference type="ARBA" id="ARBA00022592"/>
    </source>
</evidence>
<evidence type="ECO:0000256" key="9">
    <source>
        <dbReference type="SAM" id="SignalP"/>
    </source>
</evidence>
<evidence type="ECO:0000256" key="2">
    <source>
        <dbReference type="ARBA" id="ARBA00008725"/>
    </source>
</evidence>
<dbReference type="RefSeq" id="WP_089073485.1">
    <property type="nucleotide sequence ID" value="NZ_CBCSAM010000001.1"/>
</dbReference>
<dbReference type="InterPro" id="IPR050962">
    <property type="entry name" value="Phosphate-bind_PstS"/>
</dbReference>
<reference evidence="11 12" key="1">
    <citation type="journal article" date="2016" name="Int. J. Syst. Evol. Microbiol.">
        <title>Paraphotobacterium marinum gen. nov., sp. nov., a member of the family Vibrionaceae, isolated from surface seawater.</title>
        <authorList>
            <person name="Huang Z."/>
            <person name="Dong C."/>
            <person name="Shao Z."/>
        </authorList>
    </citation>
    <scope>NUCLEOTIDE SEQUENCE [LARGE SCALE GENOMIC DNA]</scope>
    <source>
        <strain evidence="11 12">NSCS20N07D</strain>
    </source>
</reference>
<dbReference type="NCBIfam" id="NF008171">
    <property type="entry name" value="PRK10918.1"/>
    <property type="match status" value="1"/>
</dbReference>
<feature type="binding site" evidence="8">
    <location>
        <begin position="165"/>
        <end position="167"/>
    </location>
    <ligand>
        <name>phosphate</name>
        <dbReference type="ChEBI" id="CHEBI:43474"/>
    </ligand>
</feature>